<proteinExistence type="predicted"/>
<feature type="transmembrane region" description="Helical" evidence="1">
    <location>
        <begin position="52"/>
        <end position="73"/>
    </location>
</feature>
<dbReference type="Proteomes" id="UP000767947">
    <property type="component" value="Unassembled WGS sequence"/>
</dbReference>
<evidence type="ECO:0000313" key="2">
    <source>
        <dbReference type="EMBL" id="NMH24711.1"/>
    </source>
</evidence>
<comment type="caution">
    <text evidence="2">The sequence shown here is derived from an EMBL/GenBank/DDBJ whole genome shotgun (WGS) entry which is preliminary data.</text>
</comment>
<keyword evidence="3" id="KW-1185">Reference proteome</keyword>
<dbReference type="RefSeq" id="WP_169523290.1">
    <property type="nucleotide sequence ID" value="NZ_JAAMPT010000202.1"/>
</dbReference>
<keyword evidence="1" id="KW-0472">Membrane</keyword>
<reference evidence="2 3" key="1">
    <citation type="submission" date="2020-02" db="EMBL/GenBank/DDBJ databases">
        <title>Flavobacterium sp. genome.</title>
        <authorList>
            <person name="Jung H.S."/>
            <person name="Baek J.H."/>
            <person name="Jeon C.O."/>
        </authorList>
    </citation>
    <scope>NUCLEOTIDE SEQUENCE [LARGE SCALE GENOMIC DNA]</scope>
    <source>
        <strain evidence="2 3">SE-s27</strain>
    </source>
</reference>
<sequence>MKKLMLLGLILFFTSCKSKKAISDVKEDNSKETTEGTITILKPAEIAEFPSLFLLTFSTLIWLTTLILSNYHITNNLLILIYNQLN</sequence>
<keyword evidence="1" id="KW-0812">Transmembrane</keyword>
<accession>A0ABX1QR04</accession>
<evidence type="ECO:0000313" key="3">
    <source>
        <dbReference type="Proteomes" id="UP000767947"/>
    </source>
</evidence>
<dbReference type="PROSITE" id="PS51257">
    <property type="entry name" value="PROKAR_LIPOPROTEIN"/>
    <property type="match status" value="1"/>
</dbReference>
<name>A0ABX1QR04_9FLAO</name>
<keyword evidence="1" id="KW-1133">Transmembrane helix</keyword>
<dbReference type="EMBL" id="JAAMPT010000202">
    <property type="protein sequence ID" value="NMH24711.1"/>
    <property type="molecule type" value="Genomic_DNA"/>
</dbReference>
<evidence type="ECO:0000256" key="1">
    <source>
        <dbReference type="SAM" id="Phobius"/>
    </source>
</evidence>
<gene>
    <name evidence="2" type="ORF">G6042_05445</name>
</gene>
<organism evidence="2 3">
    <name type="scientific">Flavobacterium solisilvae</name>
    <dbReference type="NCBI Taxonomy" id="1852019"/>
    <lineage>
        <taxon>Bacteria</taxon>
        <taxon>Pseudomonadati</taxon>
        <taxon>Bacteroidota</taxon>
        <taxon>Flavobacteriia</taxon>
        <taxon>Flavobacteriales</taxon>
        <taxon>Flavobacteriaceae</taxon>
        <taxon>Flavobacterium</taxon>
    </lineage>
</organism>
<protein>
    <submittedName>
        <fullName evidence="2">Uncharacterized protein</fullName>
    </submittedName>
</protein>